<evidence type="ECO:0000259" key="13">
    <source>
        <dbReference type="PROSITE" id="PS50089"/>
    </source>
</evidence>
<evidence type="ECO:0000256" key="7">
    <source>
        <dbReference type="ARBA" id="ARBA00022833"/>
    </source>
</evidence>
<evidence type="ECO:0000313" key="14">
    <source>
        <dbReference type="EMBL" id="KAK4772577.1"/>
    </source>
</evidence>
<dbReference type="InterPro" id="IPR001841">
    <property type="entry name" value="Znf_RING"/>
</dbReference>
<evidence type="ECO:0000256" key="8">
    <source>
        <dbReference type="ARBA" id="ARBA00022989"/>
    </source>
</evidence>
<organism evidence="14 15">
    <name type="scientific">Trapa natans</name>
    <name type="common">Water chestnut</name>
    <dbReference type="NCBI Taxonomy" id="22666"/>
    <lineage>
        <taxon>Eukaryota</taxon>
        <taxon>Viridiplantae</taxon>
        <taxon>Streptophyta</taxon>
        <taxon>Embryophyta</taxon>
        <taxon>Tracheophyta</taxon>
        <taxon>Spermatophyta</taxon>
        <taxon>Magnoliopsida</taxon>
        <taxon>eudicotyledons</taxon>
        <taxon>Gunneridae</taxon>
        <taxon>Pentapetalae</taxon>
        <taxon>rosids</taxon>
        <taxon>malvids</taxon>
        <taxon>Myrtales</taxon>
        <taxon>Lythraceae</taxon>
        <taxon>Trapa</taxon>
    </lineage>
</organism>
<evidence type="ECO:0000256" key="11">
    <source>
        <dbReference type="PROSITE-ProRule" id="PRU00175"/>
    </source>
</evidence>
<keyword evidence="7" id="KW-0862">Zinc</keyword>
<feature type="transmembrane region" description="Helical" evidence="12">
    <location>
        <begin position="6"/>
        <end position="29"/>
    </location>
</feature>
<dbReference type="PROSITE" id="PS50089">
    <property type="entry name" value="ZF_RING_2"/>
    <property type="match status" value="1"/>
</dbReference>
<dbReference type="SUPFAM" id="SSF57850">
    <property type="entry name" value="RING/U-box"/>
    <property type="match status" value="1"/>
</dbReference>
<dbReference type="Proteomes" id="UP001346149">
    <property type="component" value="Unassembled WGS sequence"/>
</dbReference>
<keyword evidence="8 12" id="KW-1133">Transmembrane helix</keyword>
<dbReference type="Gene3D" id="3.30.40.10">
    <property type="entry name" value="Zinc/RING finger domain, C3HC4 (zinc finger)"/>
    <property type="match status" value="1"/>
</dbReference>
<evidence type="ECO:0000256" key="9">
    <source>
        <dbReference type="ARBA" id="ARBA00023136"/>
    </source>
</evidence>
<comment type="catalytic activity">
    <reaction evidence="1">
        <text>S-ubiquitinyl-[E2 ubiquitin-conjugating enzyme]-L-cysteine + [acceptor protein]-L-lysine = [E2 ubiquitin-conjugating enzyme]-L-cysteine + N(6)-ubiquitinyl-[acceptor protein]-L-lysine.</text>
        <dbReference type="EC" id="2.3.2.27"/>
    </reaction>
</comment>
<gene>
    <name evidence="14" type="ORF">SAY86_014352</name>
</gene>
<evidence type="ECO:0000256" key="4">
    <source>
        <dbReference type="ARBA" id="ARBA00022692"/>
    </source>
</evidence>
<dbReference type="GO" id="GO:0016020">
    <property type="term" value="C:membrane"/>
    <property type="evidence" value="ECO:0007669"/>
    <property type="project" value="UniProtKB-SubCell"/>
</dbReference>
<protein>
    <recommendedName>
        <fullName evidence="3">RING-type E3 ubiquitin transferase</fullName>
        <ecNumber evidence="3">2.3.2.27</ecNumber>
    </recommendedName>
</protein>
<dbReference type="GO" id="GO:0061630">
    <property type="term" value="F:ubiquitin protein ligase activity"/>
    <property type="evidence" value="ECO:0007669"/>
    <property type="project" value="UniProtKB-EC"/>
</dbReference>
<evidence type="ECO:0000256" key="3">
    <source>
        <dbReference type="ARBA" id="ARBA00012483"/>
    </source>
</evidence>
<evidence type="ECO:0000256" key="10">
    <source>
        <dbReference type="ARBA" id="ARBA00024209"/>
    </source>
</evidence>
<feature type="domain" description="RING-type" evidence="13">
    <location>
        <begin position="43"/>
        <end position="87"/>
    </location>
</feature>
<dbReference type="PANTHER" id="PTHR46539">
    <property type="entry name" value="E3 UBIQUITIN-PROTEIN LIGASE ATL42"/>
    <property type="match status" value="1"/>
</dbReference>
<keyword evidence="9 12" id="KW-0472">Membrane</keyword>
<dbReference type="SMART" id="SM00184">
    <property type="entry name" value="RING"/>
    <property type="match status" value="1"/>
</dbReference>
<dbReference type="InterPro" id="IPR013083">
    <property type="entry name" value="Znf_RING/FYVE/PHD"/>
</dbReference>
<name>A0AAN7QMX5_TRANT</name>
<proteinExistence type="inferred from homology"/>
<sequence length="129" mass="14919">MSVWVIVLSALLPSTILPLTLLALSSLLFRRRRLLLRLPVPRCAVCLDDTFLDKEKQFRVLPECGHGFHKECLDKWLCCRRTCPLCRRDVARDRGSYLGRLLAALLSSFCRWMDSRFDSQLTLLFCQSS</sequence>
<dbReference type="EC" id="2.3.2.27" evidence="3"/>
<evidence type="ECO:0000256" key="6">
    <source>
        <dbReference type="ARBA" id="ARBA00022771"/>
    </source>
</evidence>
<evidence type="ECO:0000313" key="15">
    <source>
        <dbReference type="Proteomes" id="UP001346149"/>
    </source>
</evidence>
<dbReference type="Pfam" id="PF13639">
    <property type="entry name" value="zf-RING_2"/>
    <property type="match status" value="1"/>
</dbReference>
<evidence type="ECO:0000256" key="12">
    <source>
        <dbReference type="SAM" id="Phobius"/>
    </source>
</evidence>
<dbReference type="EMBL" id="JAXQNO010000020">
    <property type="protein sequence ID" value="KAK4772577.1"/>
    <property type="molecule type" value="Genomic_DNA"/>
</dbReference>
<evidence type="ECO:0000256" key="5">
    <source>
        <dbReference type="ARBA" id="ARBA00022723"/>
    </source>
</evidence>
<dbReference type="GO" id="GO:0008270">
    <property type="term" value="F:zinc ion binding"/>
    <property type="evidence" value="ECO:0007669"/>
    <property type="project" value="UniProtKB-KW"/>
</dbReference>
<accession>A0AAN7QMX5</accession>
<comment type="subcellular location">
    <subcellularLocation>
        <location evidence="2">Membrane</location>
    </subcellularLocation>
</comment>
<dbReference type="AlphaFoldDB" id="A0AAN7QMX5"/>
<keyword evidence="4 12" id="KW-0812">Transmembrane</keyword>
<comment type="caution">
    <text evidence="14">The sequence shown here is derived from an EMBL/GenBank/DDBJ whole genome shotgun (WGS) entry which is preliminary data.</text>
</comment>
<keyword evidence="6 11" id="KW-0863">Zinc-finger</keyword>
<comment type="similarity">
    <text evidence="10">Belongs to the RING-type zinc finger family. ATL subfamily.</text>
</comment>
<evidence type="ECO:0000256" key="1">
    <source>
        <dbReference type="ARBA" id="ARBA00000900"/>
    </source>
</evidence>
<dbReference type="PANTHER" id="PTHR46539:SF1">
    <property type="entry name" value="E3 UBIQUITIN-PROTEIN LIGASE ATL42"/>
    <property type="match status" value="1"/>
</dbReference>
<keyword evidence="15" id="KW-1185">Reference proteome</keyword>
<evidence type="ECO:0000256" key="2">
    <source>
        <dbReference type="ARBA" id="ARBA00004370"/>
    </source>
</evidence>
<reference evidence="14 15" key="1">
    <citation type="journal article" date="2023" name="Hortic Res">
        <title>Pangenome of water caltrop reveals structural variations and asymmetric subgenome divergence after allopolyploidization.</title>
        <authorList>
            <person name="Zhang X."/>
            <person name="Chen Y."/>
            <person name="Wang L."/>
            <person name="Yuan Y."/>
            <person name="Fang M."/>
            <person name="Shi L."/>
            <person name="Lu R."/>
            <person name="Comes H.P."/>
            <person name="Ma Y."/>
            <person name="Chen Y."/>
            <person name="Huang G."/>
            <person name="Zhou Y."/>
            <person name="Zheng Z."/>
            <person name="Qiu Y."/>
        </authorList>
    </citation>
    <scope>NUCLEOTIDE SEQUENCE [LARGE SCALE GENOMIC DNA]</scope>
    <source>
        <strain evidence="14">F231</strain>
    </source>
</reference>
<keyword evidence="5" id="KW-0479">Metal-binding</keyword>